<dbReference type="PANTHER" id="PTHR39181:SF1">
    <property type="entry name" value="TYROSINE-PROTEIN PHOSPHATASE YWQE"/>
    <property type="match status" value="1"/>
</dbReference>
<name>A0A378MB93_LISGR</name>
<evidence type="ECO:0000256" key="4">
    <source>
        <dbReference type="ARBA" id="ARBA00051722"/>
    </source>
</evidence>
<keyword evidence="2 5" id="KW-0378">Hydrolase</keyword>
<reference evidence="6 7" key="1">
    <citation type="submission" date="2018-06" db="EMBL/GenBank/DDBJ databases">
        <authorList>
            <consortium name="Pathogen Informatics"/>
            <person name="Doyle S."/>
        </authorList>
    </citation>
    <scope>NUCLEOTIDE SEQUENCE [LARGE SCALE GENOMIC DNA]</scope>
    <source>
        <strain evidence="7">NCTC 10815</strain>
    </source>
</reference>
<comment type="similarity">
    <text evidence="1 5">Belongs to the metallo-dependent hydrolases superfamily. CpsB/CapC family.</text>
</comment>
<dbReference type="Gene3D" id="3.20.20.140">
    <property type="entry name" value="Metal-dependent hydrolases"/>
    <property type="match status" value="1"/>
</dbReference>
<evidence type="ECO:0000313" key="6">
    <source>
        <dbReference type="EMBL" id="STY43608.1"/>
    </source>
</evidence>
<evidence type="ECO:0000256" key="2">
    <source>
        <dbReference type="ARBA" id="ARBA00022801"/>
    </source>
</evidence>
<dbReference type="RefSeq" id="WP_115345705.1">
    <property type="nucleotide sequence ID" value="NZ_UGPG01000001.1"/>
</dbReference>
<dbReference type="PANTHER" id="PTHR39181">
    <property type="entry name" value="TYROSINE-PROTEIN PHOSPHATASE YWQE"/>
    <property type="match status" value="1"/>
</dbReference>
<dbReference type="InterPro" id="IPR016667">
    <property type="entry name" value="Caps_polysacc_synth_CpsB/CapC"/>
</dbReference>
<gene>
    <name evidence="6" type="primary">ywqE</name>
    <name evidence="6" type="ORF">NCTC10815_00907</name>
</gene>
<dbReference type="Pfam" id="PF19567">
    <property type="entry name" value="CpsB_CapC"/>
    <property type="match status" value="1"/>
</dbReference>
<keyword evidence="3 5" id="KW-0904">Protein phosphatase</keyword>
<dbReference type="GO" id="GO:0004725">
    <property type="term" value="F:protein tyrosine phosphatase activity"/>
    <property type="evidence" value="ECO:0007669"/>
    <property type="project" value="UniProtKB-UniRule"/>
</dbReference>
<comment type="catalytic activity">
    <reaction evidence="4 5">
        <text>O-phospho-L-tyrosyl-[protein] + H2O = L-tyrosyl-[protein] + phosphate</text>
        <dbReference type="Rhea" id="RHEA:10684"/>
        <dbReference type="Rhea" id="RHEA-COMP:10136"/>
        <dbReference type="Rhea" id="RHEA-COMP:20101"/>
        <dbReference type="ChEBI" id="CHEBI:15377"/>
        <dbReference type="ChEBI" id="CHEBI:43474"/>
        <dbReference type="ChEBI" id="CHEBI:46858"/>
        <dbReference type="ChEBI" id="CHEBI:61978"/>
        <dbReference type="EC" id="3.1.3.48"/>
    </reaction>
</comment>
<protein>
    <recommendedName>
        <fullName evidence="5">Tyrosine-protein phosphatase</fullName>
        <ecNumber evidence="5">3.1.3.48</ecNumber>
    </recommendedName>
</protein>
<dbReference type="PIRSF" id="PIRSF016557">
    <property type="entry name" value="Caps_synth_CpsB"/>
    <property type="match status" value="1"/>
</dbReference>
<dbReference type="GO" id="GO:0030145">
    <property type="term" value="F:manganese ion binding"/>
    <property type="evidence" value="ECO:0007669"/>
    <property type="project" value="UniProtKB-UniRule"/>
</dbReference>
<sequence length="257" mass="29148">MIDIHNHLLVGIDDGPRSKAEMIALVKQAKSEGITGIVVTPHHLHPRYSNVFPQIEAMLTELKRDDSIQELGVALYPGQEVRITDTILTDIESGDIKGINHSKYLLIELPTNEVPAFTKQLLYEIQTRGFIPIIVHPERNRAIAKDVDLLFELISVGALSQLTSASLAGISGKNIQQLSILIMDLNLAHFIASDAHHAERRPFLMQSLFKEKKLQGRQQMMEEMIENGKRLIENKEINKEIPLQKKRRKSFSAYFRN</sequence>
<evidence type="ECO:0000256" key="3">
    <source>
        <dbReference type="ARBA" id="ARBA00022912"/>
    </source>
</evidence>
<proteinExistence type="inferred from homology"/>
<evidence type="ECO:0000256" key="5">
    <source>
        <dbReference type="PIRNR" id="PIRNR016557"/>
    </source>
</evidence>
<evidence type="ECO:0000313" key="7">
    <source>
        <dbReference type="Proteomes" id="UP000254879"/>
    </source>
</evidence>
<evidence type="ECO:0000256" key="1">
    <source>
        <dbReference type="ARBA" id="ARBA00005750"/>
    </source>
</evidence>
<dbReference type="AlphaFoldDB" id="A0A378MB93"/>
<dbReference type="SUPFAM" id="SSF89550">
    <property type="entry name" value="PHP domain-like"/>
    <property type="match status" value="1"/>
</dbReference>
<dbReference type="InterPro" id="IPR016195">
    <property type="entry name" value="Pol/histidinol_Pase-like"/>
</dbReference>
<dbReference type="EC" id="3.1.3.48" evidence="5"/>
<dbReference type="Proteomes" id="UP000254879">
    <property type="component" value="Unassembled WGS sequence"/>
</dbReference>
<accession>A0A378MB93</accession>
<organism evidence="6 7">
    <name type="scientific">Listeria grayi</name>
    <name type="common">Listeria murrayi</name>
    <dbReference type="NCBI Taxonomy" id="1641"/>
    <lineage>
        <taxon>Bacteria</taxon>
        <taxon>Bacillati</taxon>
        <taxon>Bacillota</taxon>
        <taxon>Bacilli</taxon>
        <taxon>Bacillales</taxon>
        <taxon>Listeriaceae</taxon>
        <taxon>Listeria</taxon>
    </lineage>
</organism>
<dbReference type="EMBL" id="UGPG01000001">
    <property type="protein sequence ID" value="STY43608.1"/>
    <property type="molecule type" value="Genomic_DNA"/>
</dbReference>